<organism evidence="8 9">
    <name type="scientific">Ascosphaera apis ARSEF 7405</name>
    <dbReference type="NCBI Taxonomy" id="392613"/>
    <lineage>
        <taxon>Eukaryota</taxon>
        <taxon>Fungi</taxon>
        <taxon>Dikarya</taxon>
        <taxon>Ascomycota</taxon>
        <taxon>Pezizomycotina</taxon>
        <taxon>Eurotiomycetes</taxon>
        <taxon>Eurotiomycetidae</taxon>
        <taxon>Onygenales</taxon>
        <taxon>Ascosphaeraceae</taxon>
        <taxon>Ascosphaera</taxon>
    </lineage>
</organism>
<evidence type="ECO:0000256" key="3">
    <source>
        <dbReference type="ARBA" id="ARBA00023242"/>
    </source>
</evidence>
<dbReference type="InterPro" id="IPR009723">
    <property type="entry name" value="Pop1_N"/>
</dbReference>
<feature type="compositionally biased region" description="Basic residues" evidence="4">
    <location>
        <begin position="91"/>
        <end position="100"/>
    </location>
</feature>
<evidence type="ECO:0000259" key="7">
    <source>
        <dbReference type="Pfam" id="PF22770"/>
    </source>
</evidence>
<dbReference type="InterPro" id="IPR039182">
    <property type="entry name" value="Pop1"/>
</dbReference>
<keyword evidence="3" id="KW-0539">Nucleus</keyword>
<feature type="region of interest" description="Disordered" evidence="4">
    <location>
        <begin position="733"/>
        <end position="765"/>
    </location>
</feature>
<feature type="compositionally biased region" description="Basic and acidic residues" evidence="4">
    <location>
        <begin position="754"/>
        <end position="765"/>
    </location>
</feature>
<dbReference type="GO" id="GO:0005655">
    <property type="term" value="C:nucleolar ribonuclease P complex"/>
    <property type="evidence" value="ECO:0007669"/>
    <property type="project" value="InterPro"/>
</dbReference>
<feature type="domain" description="POP1 C-terminal" evidence="7">
    <location>
        <begin position="893"/>
        <end position="969"/>
    </location>
</feature>
<keyword evidence="9" id="KW-1185">Reference proteome</keyword>
<dbReference type="InterPro" id="IPR012590">
    <property type="entry name" value="POPLD_dom"/>
</dbReference>
<feature type="region of interest" description="Disordered" evidence="4">
    <location>
        <begin position="578"/>
        <end position="599"/>
    </location>
</feature>
<dbReference type="VEuPathDB" id="FungiDB:AAP_01124"/>
<feature type="region of interest" description="Disordered" evidence="4">
    <location>
        <begin position="856"/>
        <end position="876"/>
    </location>
</feature>
<accession>A0A168CAG6</accession>
<feature type="region of interest" description="Disordered" evidence="4">
    <location>
        <begin position="78"/>
        <end position="117"/>
    </location>
</feature>
<feature type="region of interest" description="Disordered" evidence="4">
    <location>
        <begin position="540"/>
        <end position="566"/>
    </location>
</feature>
<evidence type="ECO:0000259" key="5">
    <source>
        <dbReference type="Pfam" id="PF06978"/>
    </source>
</evidence>
<name>A0A168CAG6_9EURO</name>
<gene>
    <name evidence="8" type="ORF">AAP_01124</name>
</gene>
<dbReference type="GO" id="GO:0000172">
    <property type="term" value="C:ribonuclease MRP complex"/>
    <property type="evidence" value="ECO:0007669"/>
    <property type="project" value="InterPro"/>
</dbReference>
<reference evidence="8 9" key="1">
    <citation type="journal article" date="2016" name="Genome Biol. Evol.">
        <title>Divergent and convergent evolution of fungal pathogenicity.</title>
        <authorList>
            <person name="Shang Y."/>
            <person name="Xiao G."/>
            <person name="Zheng P."/>
            <person name="Cen K."/>
            <person name="Zhan S."/>
            <person name="Wang C."/>
        </authorList>
    </citation>
    <scope>NUCLEOTIDE SEQUENCE [LARGE SCALE GENOMIC DNA]</scope>
    <source>
        <strain evidence="8 9">ARSEF 7405</strain>
    </source>
</reference>
<feature type="domain" description="POPLD" evidence="6">
    <location>
        <begin position="603"/>
        <end position="722"/>
    </location>
</feature>
<feature type="domain" description="Pop1 N-terminal" evidence="5">
    <location>
        <begin position="45"/>
        <end position="296"/>
    </location>
</feature>
<evidence type="ECO:0000256" key="4">
    <source>
        <dbReference type="SAM" id="MobiDB-lite"/>
    </source>
</evidence>
<dbReference type="Pfam" id="PF08170">
    <property type="entry name" value="POPLD"/>
    <property type="match status" value="1"/>
</dbReference>
<dbReference type="PANTHER" id="PTHR22731:SF3">
    <property type="entry name" value="RIBONUCLEASES P_MRP PROTEIN SUBUNIT POP1"/>
    <property type="match status" value="1"/>
</dbReference>
<dbReference type="EMBL" id="AZGZ01000003">
    <property type="protein sequence ID" value="KZZ96351.1"/>
    <property type="molecule type" value="Genomic_DNA"/>
</dbReference>
<dbReference type="Pfam" id="PF06978">
    <property type="entry name" value="POP1_N"/>
    <property type="match status" value="1"/>
</dbReference>
<dbReference type="OrthoDB" id="442863at2759"/>
<evidence type="ECO:0000313" key="9">
    <source>
        <dbReference type="Proteomes" id="UP000242877"/>
    </source>
</evidence>
<evidence type="ECO:0000313" key="8">
    <source>
        <dbReference type="EMBL" id="KZZ96351.1"/>
    </source>
</evidence>
<dbReference type="InterPro" id="IPR055079">
    <property type="entry name" value="POP1_C"/>
</dbReference>
<dbReference type="AlphaFoldDB" id="A0A168CAG6"/>
<sequence length="970" mass="107916">MAPPVQGQHGNQTNRRVKSFNARTLAFQSSDKALSKTGELDVSAYLAARAFEIRSLEKGIISSKHVNSQRAFQKVPRELRRRTASHDVKRVPKQLRKRARREMDEDNTPTRPKKRARTRLQHIRVDTARRLRWRNVRYKARRRKADKPIDDLTTREATSVGLAPPEYFEIAPRVPKLKKNQLARPPPLSSSMVRYAKRQRDKTWLPTHIWHAKRAHMTSNTKWSHRRLGKVIRSSKNGVSNPGNKFCTGGVDGALWRFAVPLAPTVKCYRSIHRSSGMRGAVVWDSSYFNTIGVEGSADGIDQVLREIGVDGKSTKGAIGRKWKNGTRSWSGWVFERRQGDDKQPQQPIAPATIVWCAEEKQAKEEDVEMTDASPDLPSNANNLRPPFRKLFIRVHPSAFLQLWIQLLPLCQAQKPQVTLQDLRFEIGSIDIMGPGATEALLSALKPVEVGNEPSPESTWSRLSPALTNPASLPQNVVLGFNISDPRLRFPPKKSTKKPAQPTETETEELTRLLASWPSDSNPRPGDLFDRTKRLAAQRTIPSQKAINRRQAQAGPGKYPEPRQTDPHIPILILVSRSPPSTSPSCSTPTTSTSASSADTGTYTVLVPWRFIPAIFNYLVSYPLSTGNTPAFAGLNQQRQIAFETGTAWFPGDFPGTKAGWEWGLKEDAERKWQWEKRPKGRRMEFDSLDLGTVGRGHGAWEGKVGGQSRKGEIGNGWSCDWRRLIYGESLQSEKEDDNDVEMATADSESAGSGEKRAAESDDSQHIQLPLDIHHLTPSLASSILSQYLSLPFKGKSTITDPPIIPSNSLATVRILMLTNRGSPSACARIYRLPTTDPALRECWMQTLRDQYTLLSTRKSRSRGTNSNELTGGNPDDLDNISAGAIHLPMPEEADLIGFVTTGNYNLRIGQGTGVGCLYVNRLLDGAAEKDETLVSAGSVPGMAKAMFKRLCIVRNAGDNAGRFGLWEVV</sequence>
<dbReference type="Proteomes" id="UP000242877">
    <property type="component" value="Unassembled WGS sequence"/>
</dbReference>
<evidence type="ECO:0000256" key="2">
    <source>
        <dbReference type="ARBA" id="ARBA00022694"/>
    </source>
</evidence>
<comment type="caution">
    <text evidence="8">The sequence shown here is derived from an EMBL/GenBank/DDBJ whole genome shotgun (WGS) entry which is preliminary data.</text>
</comment>
<dbReference type="GO" id="GO:0001682">
    <property type="term" value="P:tRNA 5'-leader removal"/>
    <property type="evidence" value="ECO:0007669"/>
    <property type="project" value="InterPro"/>
</dbReference>
<proteinExistence type="predicted"/>
<protein>
    <submittedName>
        <fullName evidence="8">Ribonucleases P/MRP protein subunit POP1 containing protein</fullName>
    </submittedName>
</protein>
<comment type="subcellular location">
    <subcellularLocation>
        <location evidence="1">Nucleus</location>
    </subcellularLocation>
</comment>
<keyword evidence="2" id="KW-0819">tRNA processing</keyword>
<dbReference type="Pfam" id="PF22770">
    <property type="entry name" value="POP1_C"/>
    <property type="match status" value="1"/>
</dbReference>
<evidence type="ECO:0000259" key="6">
    <source>
        <dbReference type="Pfam" id="PF08170"/>
    </source>
</evidence>
<evidence type="ECO:0000256" key="1">
    <source>
        <dbReference type="ARBA" id="ARBA00004123"/>
    </source>
</evidence>
<feature type="compositionally biased region" description="Polar residues" evidence="4">
    <location>
        <begin position="856"/>
        <end position="871"/>
    </location>
</feature>
<feature type="region of interest" description="Disordered" evidence="4">
    <location>
        <begin position="488"/>
        <end position="509"/>
    </location>
</feature>
<dbReference type="PANTHER" id="PTHR22731">
    <property type="entry name" value="RIBONUCLEASES P/MRP PROTEIN SUBUNIT POP1"/>
    <property type="match status" value="1"/>
</dbReference>